<feature type="compositionally biased region" description="Polar residues" evidence="1">
    <location>
        <begin position="74"/>
        <end position="90"/>
    </location>
</feature>
<evidence type="ECO:0000256" key="1">
    <source>
        <dbReference type="SAM" id="MobiDB-lite"/>
    </source>
</evidence>
<dbReference type="Proteomes" id="UP000825729">
    <property type="component" value="Unassembled WGS sequence"/>
</dbReference>
<reference evidence="2 3" key="1">
    <citation type="submission" date="2021-07" db="EMBL/GenBank/DDBJ databases">
        <title>The Aristolochia fimbriata genome: insights into angiosperm evolution, floral development and chemical biosynthesis.</title>
        <authorList>
            <person name="Jiao Y."/>
        </authorList>
    </citation>
    <scope>NUCLEOTIDE SEQUENCE [LARGE SCALE GENOMIC DNA]</scope>
    <source>
        <strain evidence="2">IBCAS-2021</strain>
        <tissue evidence="2">Leaf</tissue>
    </source>
</reference>
<organism evidence="2 3">
    <name type="scientific">Aristolochia fimbriata</name>
    <name type="common">White veined hardy Dutchman's pipe vine</name>
    <dbReference type="NCBI Taxonomy" id="158543"/>
    <lineage>
        <taxon>Eukaryota</taxon>
        <taxon>Viridiplantae</taxon>
        <taxon>Streptophyta</taxon>
        <taxon>Embryophyta</taxon>
        <taxon>Tracheophyta</taxon>
        <taxon>Spermatophyta</taxon>
        <taxon>Magnoliopsida</taxon>
        <taxon>Magnoliidae</taxon>
        <taxon>Piperales</taxon>
        <taxon>Aristolochiaceae</taxon>
        <taxon>Aristolochia</taxon>
    </lineage>
</organism>
<evidence type="ECO:0000313" key="2">
    <source>
        <dbReference type="EMBL" id="KAG9445285.1"/>
    </source>
</evidence>
<protein>
    <submittedName>
        <fullName evidence="2">Uncharacterized protein</fullName>
    </submittedName>
</protein>
<proteinExistence type="predicted"/>
<gene>
    <name evidence="2" type="ORF">H6P81_016625</name>
</gene>
<feature type="region of interest" description="Disordered" evidence="1">
    <location>
        <begin position="47"/>
        <end position="90"/>
    </location>
</feature>
<accession>A0AAV7EAY6</accession>
<dbReference type="EMBL" id="JAINDJ010000006">
    <property type="protein sequence ID" value="KAG9445285.1"/>
    <property type="molecule type" value="Genomic_DNA"/>
</dbReference>
<sequence length="90" mass="9682">MEEPFQDINSLRKRNGDSYVTWRGGCFQGIEIVMAEASCLGTELYPSQQQQQQQRKAPVPAIPAARIGKPTGSAEPTNSPGSTVATSNSN</sequence>
<keyword evidence="3" id="KW-1185">Reference proteome</keyword>
<evidence type="ECO:0000313" key="3">
    <source>
        <dbReference type="Proteomes" id="UP000825729"/>
    </source>
</evidence>
<comment type="caution">
    <text evidence="2">The sequence shown here is derived from an EMBL/GenBank/DDBJ whole genome shotgun (WGS) entry which is preliminary data.</text>
</comment>
<name>A0AAV7EAY6_ARIFI</name>
<dbReference type="AlphaFoldDB" id="A0AAV7EAY6"/>